<keyword evidence="2" id="KW-0812">Transmembrane</keyword>
<dbReference type="Pfam" id="PF00903">
    <property type="entry name" value="Glyoxalase"/>
    <property type="match status" value="1"/>
</dbReference>
<feature type="compositionally biased region" description="Acidic residues" evidence="1">
    <location>
        <begin position="167"/>
        <end position="179"/>
    </location>
</feature>
<dbReference type="Gene3D" id="3.10.180.10">
    <property type="entry name" value="2,3-Dihydroxybiphenyl 1,2-Dioxygenase, domain 1"/>
    <property type="match status" value="1"/>
</dbReference>
<organism evidence="4 5">
    <name type="scientific">Dactylosporangium siamense</name>
    <dbReference type="NCBI Taxonomy" id="685454"/>
    <lineage>
        <taxon>Bacteria</taxon>
        <taxon>Bacillati</taxon>
        <taxon>Actinomycetota</taxon>
        <taxon>Actinomycetes</taxon>
        <taxon>Micromonosporales</taxon>
        <taxon>Micromonosporaceae</taxon>
        <taxon>Dactylosporangium</taxon>
    </lineage>
</organism>
<feature type="compositionally biased region" description="Low complexity" evidence="1">
    <location>
        <begin position="367"/>
        <end position="386"/>
    </location>
</feature>
<dbReference type="PROSITE" id="PS51819">
    <property type="entry name" value="VOC"/>
    <property type="match status" value="1"/>
</dbReference>
<feature type="compositionally biased region" description="Pro residues" evidence="1">
    <location>
        <begin position="508"/>
        <end position="518"/>
    </location>
</feature>
<evidence type="ECO:0000313" key="5">
    <source>
        <dbReference type="Proteomes" id="UP000660611"/>
    </source>
</evidence>
<protein>
    <recommendedName>
        <fullName evidence="3">VOC domain-containing protein</fullName>
    </recommendedName>
</protein>
<feature type="domain" description="VOC" evidence="3">
    <location>
        <begin position="650"/>
        <end position="767"/>
    </location>
</feature>
<feature type="region of interest" description="Disordered" evidence="1">
    <location>
        <begin position="145"/>
        <end position="442"/>
    </location>
</feature>
<feature type="transmembrane region" description="Helical" evidence="2">
    <location>
        <begin position="15"/>
        <end position="34"/>
    </location>
</feature>
<dbReference type="EMBL" id="BONQ01000161">
    <property type="protein sequence ID" value="GIG51763.1"/>
    <property type="molecule type" value="Genomic_DNA"/>
</dbReference>
<keyword evidence="2" id="KW-0472">Membrane</keyword>
<comment type="caution">
    <text evidence="4">The sequence shown here is derived from an EMBL/GenBank/DDBJ whole genome shotgun (WGS) entry which is preliminary data.</text>
</comment>
<feature type="compositionally biased region" description="Basic and acidic residues" evidence="1">
    <location>
        <begin position="197"/>
        <end position="209"/>
    </location>
</feature>
<feature type="region of interest" description="Disordered" evidence="1">
    <location>
        <begin position="454"/>
        <end position="481"/>
    </location>
</feature>
<gene>
    <name evidence="4" type="ORF">Dsi01nite_098040</name>
</gene>
<dbReference type="AlphaFoldDB" id="A0A919UIK0"/>
<reference evidence="4" key="1">
    <citation type="submission" date="2021-01" db="EMBL/GenBank/DDBJ databases">
        <title>Whole genome shotgun sequence of Dactylosporangium siamense NBRC 106093.</title>
        <authorList>
            <person name="Komaki H."/>
            <person name="Tamura T."/>
        </authorList>
    </citation>
    <scope>NUCLEOTIDE SEQUENCE</scope>
    <source>
        <strain evidence="4">NBRC 106093</strain>
    </source>
</reference>
<feature type="compositionally biased region" description="Pro residues" evidence="1">
    <location>
        <begin position="396"/>
        <end position="405"/>
    </location>
</feature>
<dbReference type="InterPro" id="IPR029068">
    <property type="entry name" value="Glyas_Bleomycin-R_OHBP_Dase"/>
</dbReference>
<keyword evidence="5" id="KW-1185">Reference proteome</keyword>
<dbReference type="CDD" id="cd06587">
    <property type="entry name" value="VOC"/>
    <property type="match status" value="1"/>
</dbReference>
<feature type="region of interest" description="Disordered" evidence="1">
    <location>
        <begin position="502"/>
        <end position="632"/>
    </location>
</feature>
<dbReference type="SUPFAM" id="SSF54593">
    <property type="entry name" value="Glyoxalase/Bleomycin resistance protein/Dihydroxybiphenyl dioxygenase"/>
    <property type="match status" value="1"/>
</dbReference>
<evidence type="ECO:0000256" key="2">
    <source>
        <dbReference type="SAM" id="Phobius"/>
    </source>
</evidence>
<proteinExistence type="predicted"/>
<feature type="compositionally biased region" description="Low complexity" evidence="1">
    <location>
        <begin position="521"/>
        <end position="535"/>
    </location>
</feature>
<evidence type="ECO:0000259" key="3">
    <source>
        <dbReference type="PROSITE" id="PS51819"/>
    </source>
</evidence>
<dbReference type="Proteomes" id="UP000660611">
    <property type="component" value="Unassembled WGS sequence"/>
</dbReference>
<evidence type="ECO:0000313" key="4">
    <source>
        <dbReference type="EMBL" id="GIG51763.1"/>
    </source>
</evidence>
<dbReference type="InterPro" id="IPR037523">
    <property type="entry name" value="VOC_core"/>
</dbReference>
<feature type="transmembrane region" description="Helical" evidence="2">
    <location>
        <begin position="40"/>
        <end position="57"/>
    </location>
</feature>
<dbReference type="InterPro" id="IPR004360">
    <property type="entry name" value="Glyas_Fos-R_dOase_dom"/>
</dbReference>
<evidence type="ECO:0000256" key="1">
    <source>
        <dbReference type="SAM" id="MobiDB-lite"/>
    </source>
</evidence>
<name>A0A919UIK0_9ACTN</name>
<keyword evidence="2" id="KW-1133">Transmembrane helix</keyword>
<accession>A0A919UIK0</accession>
<feature type="compositionally biased region" description="Low complexity" evidence="1">
    <location>
        <begin position="426"/>
        <end position="442"/>
    </location>
</feature>
<sequence>MPSSNRAQDTGSRKLVIALLIVVGGFLAFCGLGMTNALVVALGIIVAAAGPVLILVLNSRNKVRQYVYGTARVADISPRPTTDGRTARGRLKLVVKATGVNGVTVSTVDPAIPLDKWPDAGATLPVQVLKGNPRKLAVVWDKVQSHQDAQASERRPTSGSAPRYSLDGDELDITDSPTDDYERRRARQRASGPPFERPGDDLPPDDRPTLTDLPPIAAPVIEPVRLSGRADRTGQTRSAQRPTSPGPTPGLGASGPGATGLGAPNPGASNPGATGLGVSGPGATTAAVAFAEPGDPPAATGGFEEPAAVATQDTARPAHTGVATEDTPPMVVRLPSNPVRGGAARRRPSPRPRPGTHDRGPGRTAQPAAPAPEETPAVVAEEAPATYTIPEAGSPLAPPPDLPVPDPDDMEPVTGPPAAVTMTKPAAASADTDTDTDTGTADAVVEVGPEVETAVEGGAEVPGDRPSGTAALASGITWWPDRETEQLPTRVQRVEPIPVVDAELPAPVEEPPAVPPTPLRSANEASAAAAESAAEPMVVDGGSNGAATTRPWGAVDADGRPERTTSAWSGNGHSRDAVPLGAGMFGAPPVWPKPATVDDDDEPVSPDPYATEHYVSDSPEDQLEEQPPSEGAVGQFLATQQRPPTTPLDGVNGVSITLIVSDLERSRRFYRDTLGLTELDSGPAAAVLATGDARVVLRRVADMPPVDRRVVHLNLEVPDVYEAYERLREQGVDFVHRPRVVPQGEQLELCSATFRDPDGHAIALTKWELRR</sequence>